<dbReference type="AlphaFoldDB" id="A0A4R4TGE9"/>
<dbReference type="InterPro" id="IPR052939">
    <property type="entry name" value="23S_rRNA_MeTrnsfrase_RlmA"/>
</dbReference>
<organism evidence="3 4">
    <name type="scientific">Streptomyces hainanensis</name>
    <dbReference type="NCBI Taxonomy" id="402648"/>
    <lineage>
        <taxon>Bacteria</taxon>
        <taxon>Bacillati</taxon>
        <taxon>Actinomycetota</taxon>
        <taxon>Actinomycetes</taxon>
        <taxon>Kitasatosporales</taxon>
        <taxon>Streptomycetaceae</taxon>
        <taxon>Streptomyces</taxon>
    </lineage>
</organism>
<evidence type="ECO:0000313" key="4">
    <source>
        <dbReference type="Proteomes" id="UP000295345"/>
    </source>
</evidence>
<dbReference type="PANTHER" id="PTHR43460">
    <property type="entry name" value="METHYLTRANSFERASE"/>
    <property type="match status" value="1"/>
</dbReference>
<dbReference type="EMBL" id="SMKI01000074">
    <property type="protein sequence ID" value="TDC76560.1"/>
    <property type="molecule type" value="Genomic_DNA"/>
</dbReference>
<dbReference type="InterPro" id="IPR029063">
    <property type="entry name" value="SAM-dependent_MTases_sf"/>
</dbReference>
<feature type="domain" description="Methyltransferase type 11" evidence="2">
    <location>
        <begin position="83"/>
        <end position="169"/>
    </location>
</feature>
<evidence type="ECO:0000259" key="2">
    <source>
        <dbReference type="Pfam" id="PF08241"/>
    </source>
</evidence>
<feature type="compositionally biased region" description="Low complexity" evidence="1">
    <location>
        <begin position="40"/>
        <end position="53"/>
    </location>
</feature>
<dbReference type="SUPFAM" id="SSF53335">
    <property type="entry name" value="S-adenosyl-L-methionine-dependent methyltransferases"/>
    <property type="match status" value="1"/>
</dbReference>
<dbReference type="PANTHER" id="PTHR43460:SF1">
    <property type="entry name" value="METHYLTRANSFERASE TYPE 11 DOMAIN-CONTAINING PROTEIN"/>
    <property type="match status" value="1"/>
</dbReference>
<feature type="region of interest" description="Disordered" evidence="1">
    <location>
        <begin position="1"/>
        <end position="70"/>
    </location>
</feature>
<keyword evidence="3" id="KW-0808">Transferase</keyword>
<name>A0A4R4TGE9_9ACTN</name>
<dbReference type="Proteomes" id="UP000295345">
    <property type="component" value="Unassembled WGS sequence"/>
</dbReference>
<protein>
    <submittedName>
        <fullName evidence="3">Class I SAM-dependent methyltransferase</fullName>
    </submittedName>
</protein>
<reference evidence="3 4" key="1">
    <citation type="submission" date="2019-03" db="EMBL/GenBank/DDBJ databases">
        <title>Draft genome sequences of novel Actinobacteria.</title>
        <authorList>
            <person name="Sahin N."/>
            <person name="Ay H."/>
            <person name="Saygin H."/>
        </authorList>
    </citation>
    <scope>NUCLEOTIDE SEQUENCE [LARGE SCALE GENOMIC DNA]</scope>
    <source>
        <strain evidence="3 4">DSM 41900</strain>
    </source>
</reference>
<dbReference type="GO" id="GO:0008757">
    <property type="term" value="F:S-adenosylmethionine-dependent methyltransferase activity"/>
    <property type="evidence" value="ECO:0007669"/>
    <property type="project" value="InterPro"/>
</dbReference>
<sequence length="252" mass="26030">MRAILSQRRRGTQPGSRRGAAACSAGRDDGERGGGRARGGPRAARRAFGTGAAHRPRGRARRPGTRSHPELARARVAAADRLLDVDTGGGELLASLGPLPRHSWATEGWPPNVAVARERLEPLGVTVLPTPGSEALPLPDASVDVVLNRHGRLAAREVARVLRPGGVLLTQQVGSDDRAELNAALGAPPARPPGSWDLGTAGAALSARWSTSCAWWPGRSPTSTRGATTSPCAASIGGSARRGASPCARTAF</sequence>
<accession>A0A4R4TGE9</accession>
<feature type="compositionally biased region" description="Basic residues" evidence="1">
    <location>
        <begin position="54"/>
        <end position="65"/>
    </location>
</feature>
<dbReference type="Pfam" id="PF08241">
    <property type="entry name" value="Methyltransf_11"/>
    <property type="match status" value="1"/>
</dbReference>
<evidence type="ECO:0000313" key="3">
    <source>
        <dbReference type="EMBL" id="TDC76560.1"/>
    </source>
</evidence>
<gene>
    <name evidence="3" type="ORF">E1283_09570</name>
</gene>
<feature type="compositionally biased region" description="Low complexity" evidence="1">
    <location>
        <begin position="15"/>
        <end position="25"/>
    </location>
</feature>
<dbReference type="GO" id="GO:0032259">
    <property type="term" value="P:methylation"/>
    <property type="evidence" value="ECO:0007669"/>
    <property type="project" value="UniProtKB-KW"/>
</dbReference>
<evidence type="ECO:0000256" key="1">
    <source>
        <dbReference type="SAM" id="MobiDB-lite"/>
    </source>
</evidence>
<dbReference type="OrthoDB" id="9795864at2"/>
<dbReference type="InterPro" id="IPR013216">
    <property type="entry name" value="Methyltransf_11"/>
</dbReference>
<keyword evidence="4" id="KW-1185">Reference proteome</keyword>
<dbReference type="CDD" id="cd02440">
    <property type="entry name" value="AdoMet_MTases"/>
    <property type="match status" value="1"/>
</dbReference>
<keyword evidence="3" id="KW-0489">Methyltransferase</keyword>
<dbReference type="RefSeq" id="WP_132817508.1">
    <property type="nucleotide sequence ID" value="NZ_SMKI01000074.1"/>
</dbReference>
<dbReference type="Gene3D" id="3.40.50.150">
    <property type="entry name" value="Vaccinia Virus protein VP39"/>
    <property type="match status" value="1"/>
</dbReference>
<proteinExistence type="predicted"/>
<comment type="caution">
    <text evidence="3">The sequence shown here is derived from an EMBL/GenBank/DDBJ whole genome shotgun (WGS) entry which is preliminary data.</text>
</comment>